<sequence>MATPSAERVRPSPSAFNRDDSRHLPQMNEKEFGHIEAMLKALAKGKYPRPDTIPTALNAYNYMRPPNKPWSYFHPITTLEMRRDGTWKEYPDIELPKPVLADLKKPWDSIRFKKDYQPPLFHHRSRGVPPNPDTNPNLNPNGTQEPEPRQGARYRFLCFIHSHVLSLRPGSRRGIYTISIWDREWEELTWHDTYAQGRGARRADARLFWRGAASSLGFPFLHLHLHTRSSGSRMRMRNIEEDNPREAFEHRIRFRTVYHAASRLGDALREHPNPRHTLWAVMGVAMHHMNRGGEDPHVGVVPDRLEYFAAFERDLLPRLWAHLFLLCFGVKRGRGGGGGGGNEDEDEDEDDEEEGLEQQNRRREELVSFVKQFWILERLEWMRAKTRKHLQGRLSREDVGWVFEALRIGSPDLVPDGILPKVAAITVVEYLDS</sequence>
<proteinExistence type="predicted"/>
<dbReference type="KEGG" id="ela:UCREL1_6662"/>
<keyword evidence="3" id="KW-1185">Reference proteome</keyword>
<gene>
    <name evidence="2" type="ORF">UCREL1_6662</name>
</gene>
<dbReference type="AlphaFoldDB" id="M7SJ28"/>
<feature type="region of interest" description="Disordered" evidence="1">
    <location>
        <begin position="335"/>
        <end position="360"/>
    </location>
</feature>
<protein>
    <submittedName>
        <fullName evidence="2">Uncharacterized protein</fullName>
    </submittedName>
</protein>
<evidence type="ECO:0000313" key="3">
    <source>
        <dbReference type="Proteomes" id="UP000012174"/>
    </source>
</evidence>
<dbReference type="Proteomes" id="UP000012174">
    <property type="component" value="Unassembled WGS sequence"/>
</dbReference>
<feature type="region of interest" description="Disordered" evidence="1">
    <location>
        <begin position="1"/>
        <end position="25"/>
    </location>
</feature>
<organism evidence="2 3">
    <name type="scientific">Eutypa lata (strain UCR-EL1)</name>
    <name type="common">Grapevine dieback disease fungus</name>
    <name type="synonym">Eutypa armeniacae</name>
    <dbReference type="NCBI Taxonomy" id="1287681"/>
    <lineage>
        <taxon>Eukaryota</taxon>
        <taxon>Fungi</taxon>
        <taxon>Dikarya</taxon>
        <taxon>Ascomycota</taxon>
        <taxon>Pezizomycotina</taxon>
        <taxon>Sordariomycetes</taxon>
        <taxon>Xylariomycetidae</taxon>
        <taxon>Xylariales</taxon>
        <taxon>Diatrypaceae</taxon>
        <taxon>Eutypa</taxon>
    </lineage>
</organism>
<evidence type="ECO:0000313" key="2">
    <source>
        <dbReference type="EMBL" id="EMR66349.1"/>
    </source>
</evidence>
<feature type="compositionally biased region" description="Acidic residues" evidence="1">
    <location>
        <begin position="342"/>
        <end position="356"/>
    </location>
</feature>
<reference evidence="3" key="1">
    <citation type="journal article" date="2013" name="Genome Announc.">
        <title>Draft genome sequence of the grapevine dieback fungus Eutypa lata UCR-EL1.</title>
        <authorList>
            <person name="Blanco-Ulate B."/>
            <person name="Rolshausen P.E."/>
            <person name="Cantu D."/>
        </authorList>
    </citation>
    <scope>NUCLEOTIDE SEQUENCE [LARGE SCALE GENOMIC DNA]</scope>
    <source>
        <strain evidence="3">UCR-EL1</strain>
    </source>
</reference>
<accession>M7SJ28</accession>
<dbReference type="HOGENOM" id="CLU_633171_0_0_1"/>
<dbReference type="STRING" id="1287681.M7SJ28"/>
<dbReference type="EMBL" id="KB706663">
    <property type="protein sequence ID" value="EMR66349.1"/>
    <property type="molecule type" value="Genomic_DNA"/>
</dbReference>
<feature type="region of interest" description="Disordered" evidence="1">
    <location>
        <begin position="121"/>
        <end position="148"/>
    </location>
</feature>
<name>M7SJ28_EUTLA</name>
<dbReference type="OrthoDB" id="4760834at2759"/>
<evidence type="ECO:0000256" key="1">
    <source>
        <dbReference type="SAM" id="MobiDB-lite"/>
    </source>
</evidence>